<dbReference type="PANTHER" id="PTHR31571:SF2">
    <property type="entry name" value="HISTONE ACETYLTRANSFERASE RTT109"/>
    <property type="match status" value="1"/>
</dbReference>
<dbReference type="HOGENOM" id="CLU_019224_0_0_1"/>
<evidence type="ECO:0000313" key="12">
    <source>
        <dbReference type="Proteomes" id="UP000016930"/>
    </source>
</evidence>
<comment type="catalytic activity">
    <reaction evidence="9">
        <text>L-lysyl-[histone] + acetyl-CoA = N(6)-acetyl-L-lysyl-[histone] + CoA + H(+)</text>
        <dbReference type="Rhea" id="RHEA:21992"/>
        <dbReference type="Rhea" id="RHEA-COMP:9845"/>
        <dbReference type="Rhea" id="RHEA-COMP:11338"/>
        <dbReference type="ChEBI" id="CHEBI:15378"/>
        <dbReference type="ChEBI" id="CHEBI:29969"/>
        <dbReference type="ChEBI" id="CHEBI:57287"/>
        <dbReference type="ChEBI" id="CHEBI:57288"/>
        <dbReference type="ChEBI" id="CHEBI:61930"/>
        <dbReference type="EC" id="2.3.1.48"/>
    </reaction>
    <physiologicalReaction direction="left-to-right" evidence="9">
        <dbReference type="Rhea" id="RHEA:21993"/>
    </physiologicalReaction>
</comment>
<sequence>MAANNLRDHLLAGLASLPGTREFHIHVLVSSPRKHTGLFPYAHPRPRAYLQDILILLSEQTTPESPRVLVSALEASLYNIPVTSSGVLYVQKVDSSGHSSAPSPTATLVRSFLTYHGDPTTRPIAVKNLWIQLFARAQGQYLFPNSSEFPGKRPLADVKLCAWWKRILSHVAQELHRGTKGKLMLRLYYILPGYNELEAIHALGDSHTLALSGQPDEYGWIYGHHYSQTDIPLPCPGDKWEGGATRNLGHFIPWFDDDPKSRFIDEIAHTANVNGVRSPKTKRPRPIHGKTDDRARMDPPREEDEEDKDRNRDKDGQPAGELGKVTADEFWERMSFRQECIAGAVTGFFAFGASSPTDAADAPGGMESPASSPLAPQPGQVPPRMVRRIVATLLNHHDFSTAERAVRATETLEGAVKGLCEDLAPAGMPSVKRTGDRPSTPEPETAGDAFEVPRTPPPRSKPLLPEISPSPFPEPVASLETYRSHIYGSISVRNPPLVPKGDGSAGTSSDAVKPVQPVTVLAVRKKRKVAS</sequence>
<dbReference type="InterPro" id="IPR051236">
    <property type="entry name" value="HAT_RTT109-like"/>
</dbReference>
<dbReference type="STRING" id="914234.M2PTS1"/>
<reference evidence="11 12" key="1">
    <citation type="journal article" date="2012" name="Proc. Natl. Acad. Sci. U.S.A.">
        <title>Comparative genomics of Ceriporiopsis subvermispora and Phanerochaete chrysosporium provide insight into selective ligninolysis.</title>
        <authorList>
            <person name="Fernandez-Fueyo E."/>
            <person name="Ruiz-Duenas F.J."/>
            <person name="Ferreira P."/>
            <person name="Floudas D."/>
            <person name="Hibbett D.S."/>
            <person name="Canessa P."/>
            <person name="Larrondo L.F."/>
            <person name="James T.Y."/>
            <person name="Seelenfreund D."/>
            <person name="Lobos S."/>
            <person name="Polanco R."/>
            <person name="Tello M."/>
            <person name="Honda Y."/>
            <person name="Watanabe T."/>
            <person name="Watanabe T."/>
            <person name="Ryu J.S."/>
            <person name="Kubicek C.P."/>
            <person name="Schmoll M."/>
            <person name="Gaskell J."/>
            <person name="Hammel K.E."/>
            <person name="St John F.J."/>
            <person name="Vanden Wymelenberg A."/>
            <person name="Sabat G."/>
            <person name="Splinter BonDurant S."/>
            <person name="Syed K."/>
            <person name="Yadav J.S."/>
            <person name="Doddapaneni H."/>
            <person name="Subramanian V."/>
            <person name="Lavin J.L."/>
            <person name="Oguiza J.A."/>
            <person name="Perez G."/>
            <person name="Pisabarro A.G."/>
            <person name="Ramirez L."/>
            <person name="Santoyo F."/>
            <person name="Master E."/>
            <person name="Coutinho P.M."/>
            <person name="Henrissat B."/>
            <person name="Lombard V."/>
            <person name="Magnuson J.K."/>
            <person name="Kuees U."/>
            <person name="Hori C."/>
            <person name="Igarashi K."/>
            <person name="Samejima M."/>
            <person name="Held B.W."/>
            <person name="Barry K.W."/>
            <person name="LaButti K.M."/>
            <person name="Lapidus A."/>
            <person name="Lindquist E.A."/>
            <person name="Lucas S.M."/>
            <person name="Riley R."/>
            <person name="Salamov A.A."/>
            <person name="Hoffmeister D."/>
            <person name="Schwenk D."/>
            <person name="Hadar Y."/>
            <person name="Yarden O."/>
            <person name="de Vries R.P."/>
            <person name="Wiebenga A."/>
            <person name="Stenlid J."/>
            <person name="Eastwood D."/>
            <person name="Grigoriev I.V."/>
            <person name="Berka R.M."/>
            <person name="Blanchette R.A."/>
            <person name="Kersten P."/>
            <person name="Martinez A.T."/>
            <person name="Vicuna R."/>
            <person name="Cullen D."/>
        </authorList>
    </citation>
    <scope>NUCLEOTIDE SEQUENCE [LARGE SCALE GENOMIC DNA]</scope>
    <source>
        <strain evidence="11 12">B</strain>
    </source>
</reference>
<protein>
    <recommendedName>
        <fullName evidence="2">histone acetyltransferase</fullName>
        <ecNumber evidence="2">2.3.1.48</ecNumber>
    </recommendedName>
</protein>
<dbReference type="GO" id="GO:0005634">
    <property type="term" value="C:nucleus"/>
    <property type="evidence" value="ECO:0007669"/>
    <property type="project" value="UniProtKB-SubCell"/>
</dbReference>
<dbReference type="Proteomes" id="UP000016930">
    <property type="component" value="Unassembled WGS sequence"/>
</dbReference>
<evidence type="ECO:0000256" key="10">
    <source>
        <dbReference type="SAM" id="MobiDB-lite"/>
    </source>
</evidence>
<feature type="region of interest" description="Disordered" evidence="10">
    <location>
        <begin position="357"/>
        <end position="381"/>
    </location>
</feature>
<feature type="region of interest" description="Disordered" evidence="10">
    <location>
        <begin position="425"/>
        <end position="472"/>
    </location>
</feature>
<dbReference type="Pfam" id="PF08214">
    <property type="entry name" value="HAT_KAT11"/>
    <property type="match status" value="1"/>
</dbReference>
<keyword evidence="8" id="KW-0539">Nucleus</keyword>
<keyword evidence="4" id="KW-0227">DNA damage</keyword>
<evidence type="ECO:0000256" key="1">
    <source>
        <dbReference type="ARBA" id="ARBA00004123"/>
    </source>
</evidence>
<dbReference type="EMBL" id="KB445793">
    <property type="protein sequence ID" value="EMD40124.1"/>
    <property type="molecule type" value="Genomic_DNA"/>
</dbReference>
<feature type="compositionally biased region" description="Basic and acidic residues" evidence="10">
    <location>
        <begin position="289"/>
        <end position="300"/>
    </location>
</feature>
<comment type="subcellular location">
    <subcellularLocation>
        <location evidence="1">Nucleus</location>
    </subcellularLocation>
</comment>
<keyword evidence="12" id="KW-1185">Reference proteome</keyword>
<proteinExistence type="predicted"/>
<keyword evidence="3" id="KW-0808">Transferase</keyword>
<evidence type="ECO:0000256" key="3">
    <source>
        <dbReference type="ARBA" id="ARBA00022679"/>
    </source>
</evidence>
<dbReference type="GO" id="GO:0006355">
    <property type="term" value="P:regulation of DNA-templated transcription"/>
    <property type="evidence" value="ECO:0007669"/>
    <property type="project" value="InterPro"/>
</dbReference>
<feature type="compositionally biased region" description="Basic residues" evidence="10">
    <location>
        <begin position="279"/>
        <end position="288"/>
    </location>
</feature>
<evidence type="ECO:0000256" key="5">
    <source>
        <dbReference type="ARBA" id="ARBA00022990"/>
    </source>
</evidence>
<evidence type="ECO:0000256" key="8">
    <source>
        <dbReference type="ARBA" id="ARBA00023242"/>
    </source>
</evidence>
<evidence type="ECO:0000256" key="4">
    <source>
        <dbReference type="ARBA" id="ARBA00022763"/>
    </source>
</evidence>
<keyword evidence="6" id="KW-0805">Transcription regulation</keyword>
<dbReference type="GO" id="GO:0032931">
    <property type="term" value="F:histone H3K56 acetyltransferase activity"/>
    <property type="evidence" value="ECO:0007669"/>
    <property type="project" value="TreeGrafter"/>
</dbReference>
<dbReference type="GO" id="GO:0006974">
    <property type="term" value="P:DNA damage response"/>
    <property type="evidence" value="ECO:0007669"/>
    <property type="project" value="UniProtKB-KW"/>
</dbReference>
<evidence type="ECO:0000256" key="2">
    <source>
        <dbReference type="ARBA" id="ARBA00013184"/>
    </source>
</evidence>
<keyword evidence="5" id="KW-0007">Acetylation</keyword>
<feature type="region of interest" description="Disordered" evidence="10">
    <location>
        <begin position="274"/>
        <end position="324"/>
    </location>
</feature>
<organism evidence="11 12">
    <name type="scientific">Ceriporiopsis subvermispora (strain B)</name>
    <name type="common">White-rot fungus</name>
    <name type="synonym">Gelatoporia subvermispora</name>
    <dbReference type="NCBI Taxonomy" id="914234"/>
    <lineage>
        <taxon>Eukaryota</taxon>
        <taxon>Fungi</taxon>
        <taxon>Dikarya</taxon>
        <taxon>Basidiomycota</taxon>
        <taxon>Agaricomycotina</taxon>
        <taxon>Agaricomycetes</taxon>
        <taxon>Polyporales</taxon>
        <taxon>Gelatoporiaceae</taxon>
        <taxon>Gelatoporia</taxon>
    </lineage>
</organism>
<dbReference type="AlphaFoldDB" id="M2PTS1"/>
<feature type="region of interest" description="Disordered" evidence="10">
    <location>
        <begin position="491"/>
        <end position="514"/>
    </location>
</feature>
<accession>M2PTS1</accession>
<name>M2PTS1_CERS8</name>
<evidence type="ECO:0000256" key="7">
    <source>
        <dbReference type="ARBA" id="ARBA00023163"/>
    </source>
</evidence>
<dbReference type="EC" id="2.3.1.48" evidence="2"/>
<dbReference type="SMART" id="SM01250">
    <property type="entry name" value="KAT11"/>
    <property type="match status" value="1"/>
</dbReference>
<dbReference type="PROSITE" id="PS51728">
    <property type="entry name" value="RTT109_HAT"/>
    <property type="match status" value="1"/>
</dbReference>
<gene>
    <name evidence="11" type="ORF">CERSUDRAFT_112348</name>
</gene>
<keyword evidence="7" id="KW-0804">Transcription</keyword>
<dbReference type="InterPro" id="IPR013178">
    <property type="entry name" value="Histone_AcTrfase_Rtt109/CBP"/>
</dbReference>
<dbReference type="PANTHER" id="PTHR31571">
    <property type="entry name" value="ALTERED INHERITANCE OF MITOCHONDRIA PROTEIN 6"/>
    <property type="match status" value="1"/>
</dbReference>
<dbReference type="InterPro" id="IPR016849">
    <property type="entry name" value="Rtt109"/>
</dbReference>
<evidence type="ECO:0000256" key="6">
    <source>
        <dbReference type="ARBA" id="ARBA00023015"/>
    </source>
</evidence>
<evidence type="ECO:0000313" key="11">
    <source>
        <dbReference type="EMBL" id="EMD40124.1"/>
    </source>
</evidence>
<dbReference type="OrthoDB" id="3361892at2759"/>
<evidence type="ECO:0000256" key="9">
    <source>
        <dbReference type="ARBA" id="ARBA00048940"/>
    </source>
</evidence>